<feature type="compositionally biased region" description="Basic and acidic residues" evidence="1">
    <location>
        <begin position="68"/>
        <end position="83"/>
    </location>
</feature>
<name>A0A1Y2IWZ8_TRAC3</name>
<dbReference type="EMBL" id="KZ084092">
    <property type="protein sequence ID" value="OSD05675.1"/>
    <property type="molecule type" value="Genomic_DNA"/>
</dbReference>
<dbReference type="OrthoDB" id="3270420at2759"/>
<sequence length="297" mass="33156">MHQPRPRMSLELPPTGHVDMLFDDHKITLEGTSPKPCIVPGNALHLIDDDPAAPRSMTPPSVIIIADESDHALERRRSSHTTDDPETSEGDRASSQPPTRPAGPRVRFRSRVRITSGVHRHRHSTTTNGTPTPCSSASDSPSSSISAPLRYQSDEHGSWGPLGKRLSAYAAGGGWPPRRAPVPQTQRPLADQQQAGLGVGGGRGRGGKGARAYDERTPLIRPGRRRMYVEYDEEEAPAREDQLSPEERAIRASALRREEEAVFGKWPWRIFNRHWWWWHVEPVLCCCCADDSDYEEF</sequence>
<dbReference type="AlphaFoldDB" id="A0A1Y2IWZ8"/>
<feature type="compositionally biased region" description="Polar residues" evidence="1">
    <location>
        <begin position="125"/>
        <end position="134"/>
    </location>
</feature>
<dbReference type="Proteomes" id="UP000193067">
    <property type="component" value="Unassembled WGS sequence"/>
</dbReference>
<protein>
    <submittedName>
        <fullName evidence="2">Uncharacterized protein</fullName>
    </submittedName>
</protein>
<evidence type="ECO:0000313" key="3">
    <source>
        <dbReference type="Proteomes" id="UP000193067"/>
    </source>
</evidence>
<organism evidence="2 3">
    <name type="scientific">Trametes coccinea (strain BRFM310)</name>
    <name type="common">Pycnoporus coccineus</name>
    <dbReference type="NCBI Taxonomy" id="1353009"/>
    <lineage>
        <taxon>Eukaryota</taxon>
        <taxon>Fungi</taxon>
        <taxon>Dikarya</taxon>
        <taxon>Basidiomycota</taxon>
        <taxon>Agaricomycotina</taxon>
        <taxon>Agaricomycetes</taxon>
        <taxon>Polyporales</taxon>
        <taxon>Polyporaceae</taxon>
        <taxon>Trametes</taxon>
    </lineage>
</organism>
<evidence type="ECO:0000256" key="1">
    <source>
        <dbReference type="SAM" id="MobiDB-lite"/>
    </source>
</evidence>
<feature type="compositionally biased region" description="Low complexity" evidence="1">
    <location>
        <begin position="135"/>
        <end position="148"/>
    </location>
</feature>
<feature type="region of interest" description="Disordered" evidence="1">
    <location>
        <begin position="68"/>
        <end position="211"/>
    </location>
</feature>
<keyword evidence="3" id="KW-1185">Reference proteome</keyword>
<evidence type="ECO:0000313" key="2">
    <source>
        <dbReference type="EMBL" id="OSD05675.1"/>
    </source>
</evidence>
<feature type="compositionally biased region" description="Basic residues" evidence="1">
    <location>
        <begin position="106"/>
        <end position="124"/>
    </location>
</feature>
<feature type="compositionally biased region" description="Gly residues" evidence="1">
    <location>
        <begin position="197"/>
        <end position="209"/>
    </location>
</feature>
<accession>A0A1Y2IWZ8</accession>
<proteinExistence type="predicted"/>
<reference evidence="2 3" key="1">
    <citation type="journal article" date="2015" name="Biotechnol. Biofuels">
        <title>Enhanced degradation of softwood versus hardwood by the white-rot fungus Pycnoporus coccineus.</title>
        <authorList>
            <person name="Couturier M."/>
            <person name="Navarro D."/>
            <person name="Chevret D."/>
            <person name="Henrissat B."/>
            <person name="Piumi F."/>
            <person name="Ruiz-Duenas F.J."/>
            <person name="Martinez A.T."/>
            <person name="Grigoriev I.V."/>
            <person name="Riley R."/>
            <person name="Lipzen A."/>
            <person name="Berrin J.G."/>
            <person name="Master E.R."/>
            <person name="Rosso M.N."/>
        </authorList>
    </citation>
    <scope>NUCLEOTIDE SEQUENCE [LARGE SCALE GENOMIC DNA]</scope>
    <source>
        <strain evidence="2 3">BRFM310</strain>
    </source>
</reference>
<gene>
    <name evidence="2" type="ORF">PYCCODRAFT_1443075</name>
</gene>